<dbReference type="InterPro" id="IPR050090">
    <property type="entry name" value="Tyrosine_recombinase_XerCD"/>
</dbReference>
<dbReference type="PROSITE" id="PS51900">
    <property type="entry name" value="CB"/>
    <property type="match status" value="1"/>
</dbReference>
<protein>
    <submittedName>
        <fullName evidence="8">Site-specific integrase</fullName>
    </submittedName>
</protein>
<evidence type="ECO:0000313" key="8">
    <source>
        <dbReference type="EMBL" id="QCD35576.1"/>
    </source>
</evidence>
<evidence type="ECO:0000256" key="4">
    <source>
        <dbReference type="ARBA" id="ARBA00023172"/>
    </source>
</evidence>
<comment type="similarity">
    <text evidence="1">Belongs to the 'phage' integrase family.</text>
</comment>
<dbReference type="PANTHER" id="PTHR30349">
    <property type="entry name" value="PHAGE INTEGRASE-RELATED"/>
    <property type="match status" value="1"/>
</dbReference>
<dbReference type="Gene3D" id="1.10.443.10">
    <property type="entry name" value="Intergrase catalytic core"/>
    <property type="match status" value="1"/>
</dbReference>
<gene>
    <name evidence="8" type="ORF">E7746_06560</name>
</gene>
<dbReference type="KEGG" id="mgod:E7746_06560"/>
<dbReference type="OrthoDB" id="1493636at2"/>
<dbReference type="InterPro" id="IPR035386">
    <property type="entry name" value="Arm-DNA-bind_5"/>
</dbReference>
<dbReference type="GO" id="GO:0006310">
    <property type="term" value="P:DNA recombination"/>
    <property type="evidence" value="ECO:0007669"/>
    <property type="project" value="UniProtKB-KW"/>
</dbReference>
<dbReference type="PROSITE" id="PS51898">
    <property type="entry name" value="TYR_RECOMBINASE"/>
    <property type="match status" value="1"/>
</dbReference>
<proteinExistence type="inferred from homology"/>
<dbReference type="EMBL" id="CP039393">
    <property type="protein sequence ID" value="QCD35576.1"/>
    <property type="molecule type" value="Genomic_DNA"/>
</dbReference>
<feature type="domain" description="Core-binding (CB)" evidence="7">
    <location>
        <begin position="108"/>
        <end position="200"/>
    </location>
</feature>
<dbReference type="InterPro" id="IPR002104">
    <property type="entry name" value="Integrase_catalytic"/>
</dbReference>
<dbReference type="GO" id="GO:0003677">
    <property type="term" value="F:DNA binding"/>
    <property type="evidence" value="ECO:0007669"/>
    <property type="project" value="UniProtKB-UniRule"/>
</dbReference>
<evidence type="ECO:0000313" key="9">
    <source>
        <dbReference type="Proteomes" id="UP000297031"/>
    </source>
</evidence>
<dbReference type="InterPro" id="IPR011010">
    <property type="entry name" value="DNA_brk_join_enz"/>
</dbReference>
<feature type="domain" description="Tyr recombinase" evidence="6">
    <location>
        <begin position="220"/>
        <end position="394"/>
    </location>
</feature>
<organism evidence="8 9">
    <name type="scientific">Muribaculum gordoncarteri</name>
    <dbReference type="NCBI Taxonomy" id="2530390"/>
    <lineage>
        <taxon>Bacteria</taxon>
        <taxon>Pseudomonadati</taxon>
        <taxon>Bacteroidota</taxon>
        <taxon>Bacteroidia</taxon>
        <taxon>Bacteroidales</taxon>
        <taxon>Muribaculaceae</taxon>
        <taxon>Muribaculum</taxon>
    </lineage>
</organism>
<evidence type="ECO:0000259" key="6">
    <source>
        <dbReference type="PROSITE" id="PS51898"/>
    </source>
</evidence>
<dbReference type="Pfam" id="PF17293">
    <property type="entry name" value="Arm-DNA-bind_5"/>
    <property type="match status" value="1"/>
</dbReference>
<dbReference type="GO" id="GO:0015074">
    <property type="term" value="P:DNA integration"/>
    <property type="evidence" value="ECO:0007669"/>
    <property type="project" value="UniProtKB-KW"/>
</dbReference>
<evidence type="ECO:0000259" key="7">
    <source>
        <dbReference type="PROSITE" id="PS51900"/>
    </source>
</evidence>
<evidence type="ECO:0000256" key="3">
    <source>
        <dbReference type="ARBA" id="ARBA00023125"/>
    </source>
</evidence>
<dbReference type="CDD" id="cd01185">
    <property type="entry name" value="INTN1_C_like"/>
    <property type="match status" value="1"/>
</dbReference>
<dbReference type="Pfam" id="PF00589">
    <property type="entry name" value="Phage_integrase"/>
    <property type="match status" value="1"/>
</dbReference>
<dbReference type="InterPro" id="IPR025269">
    <property type="entry name" value="SAM-like_dom"/>
</dbReference>
<evidence type="ECO:0000256" key="2">
    <source>
        <dbReference type="ARBA" id="ARBA00022908"/>
    </source>
</evidence>
<dbReference type="Gene3D" id="1.10.150.130">
    <property type="match status" value="1"/>
</dbReference>
<dbReference type="PANTHER" id="PTHR30349:SF64">
    <property type="entry name" value="PROPHAGE INTEGRASE INTD-RELATED"/>
    <property type="match status" value="1"/>
</dbReference>
<reference evidence="8 9" key="1">
    <citation type="submission" date="2019-02" db="EMBL/GenBank/DDBJ databases">
        <title>Isolation and identification of novel species under the genus Muribaculum.</title>
        <authorList>
            <person name="Miyake S."/>
            <person name="Ding Y."/>
            <person name="Low A."/>
            <person name="Soh M."/>
            <person name="Seedorf H."/>
        </authorList>
    </citation>
    <scope>NUCLEOTIDE SEQUENCE [LARGE SCALE GENOMIC DNA]</scope>
    <source>
        <strain evidence="8 9">TLL-A4</strain>
    </source>
</reference>
<dbReference type="SUPFAM" id="SSF56349">
    <property type="entry name" value="DNA breaking-rejoining enzymes"/>
    <property type="match status" value="1"/>
</dbReference>
<dbReference type="Pfam" id="PF13102">
    <property type="entry name" value="Phage_int_SAM_5"/>
    <property type="match status" value="1"/>
</dbReference>
<dbReference type="Proteomes" id="UP000297031">
    <property type="component" value="Chromosome"/>
</dbReference>
<name>A0A4P7VK15_9BACT</name>
<evidence type="ECO:0000256" key="1">
    <source>
        <dbReference type="ARBA" id="ARBA00008857"/>
    </source>
</evidence>
<dbReference type="AlphaFoldDB" id="A0A4P7VK15"/>
<sequence length="405" mass="47037">MKQNTFNILFYIRRGQLNKQGEGGIMVRLSINGEREMFSTKLAVNPEIWDSKSGRAIGKTAKIKELNGKLSDIQVLLKRHYYDLEQRHGYVTAEMVKNAYMGITAKAESLIPLYKEFLEDTKKMIGINRSDKTYQKYERCYRRVVEFMKEKYNISDIPLRELKQKFLVDFEVFLATRYKCGQNTVYKFLQLFRMVLLKAQREGIAFRDPYLNHKMKKEKVDRGYLSEDEVLAIAKKEISIKRLDQVRDVFIFACYTGLAYADIAALRADNIKKMFDGRLWIVTHRQKTKTNVNVPLLPMAEKILKKYEGQFQDGEILPVLSNQKMNAYLKEIGDICEIEKKITFHLARHTFATTMTLGKGVPIESVSKMLGHTNIQTTQIYARITNDKISRDMETLSKNLGNLAI</sequence>
<accession>A0A4P7VK15</accession>
<keyword evidence="3 5" id="KW-0238">DNA-binding</keyword>
<dbReference type="InterPro" id="IPR013762">
    <property type="entry name" value="Integrase-like_cat_sf"/>
</dbReference>
<dbReference type="InterPro" id="IPR044068">
    <property type="entry name" value="CB"/>
</dbReference>
<keyword evidence="4" id="KW-0233">DNA recombination</keyword>
<dbReference type="InterPro" id="IPR010998">
    <property type="entry name" value="Integrase_recombinase_N"/>
</dbReference>
<keyword evidence="2" id="KW-0229">DNA integration</keyword>
<evidence type="ECO:0000256" key="5">
    <source>
        <dbReference type="PROSITE-ProRule" id="PRU01248"/>
    </source>
</evidence>
<keyword evidence="9" id="KW-1185">Reference proteome</keyword>
<dbReference type="RefSeq" id="WP_136410238.1">
    <property type="nucleotide sequence ID" value="NZ_CP039393.1"/>
</dbReference>